<feature type="domain" description="Integrase catalytic" evidence="9">
    <location>
        <begin position="1042"/>
        <end position="1149"/>
    </location>
</feature>
<dbReference type="Gene3D" id="1.10.340.70">
    <property type="match status" value="1"/>
</dbReference>
<keyword evidence="7 10" id="KW-0695">RNA-directed DNA polymerase</keyword>
<gene>
    <name evidence="10" type="ORF">Tci_023109</name>
</gene>
<dbReference type="Pfam" id="PF17917">
    <property type="entry name" value="RT_RNaseH"/>
    <property type="match status" value="1"/>
</dbReference>
<dbReference type="InterPro" id="IPR041373">
    <property type="entry name" value="RT_RNaseH"/>
</dbReference>
<dbReference type="EMBL" id="BKCJ010002820">
    <property type="protein sequence ID" value="GEU51131.1"/>
    <property type="molecule type" value="Genomic_DNA"/>
</dbReference>
<feature type="region of interest" description="Disordered" evidence="8">
    <location>
        <begin position="241"/>
        <end position="264"/>
    </location>
</feature>
<dbReference type="Gene3D" id="3.30.420.10">
    <property type="entry name" value="Ribonuclease H-like superfamily/Ribonuclease H"/>
    <property type="match status" value="1"/>
</dbReference>
<dbReference type="CDD" id="cd01647">
    <property type="entry name" value="RT_LTR"/>
    <property type="match status" value="1"/>
</dbReference>
<dbReference type="GO" id="GO:0015074">
    <property type="term" value="P:DNA integration"/>
    <property type="evidence" value="ECO:0007669"/>
    <property type="project" value="InterPro"/>
</dbReference>
<dbReference type="CDD" id="cd09274">
    <property type="entry name" value="RNase_HI_RT_Ty3"/>
    <property type="match status" value="1"/>
</dbReference>
<evidence type="ECO:0000256" key="6">
    <source>
        <dbReference type="ARBA" id="ARBA00022801"/>
    </source>
</evidence>
<dbReference type="PANTHER" id="PTHR37984:SF5">
    <property type="entry name" value="PROTEIN NYNRIN-LIKE"/>
    <property type="match status" value="1"/>
</dbReference>
<organism evidence="10">
    <name type="scientific">Tanacetum cinerariifolium</name>
    <name type="common">Dalmatian daisy</name>
    <name type="synonym">Chrysanthemum cinerariifolium</name>
    <dbReference type="NCBI Taxonomy" id="118510"/>
    <lineage>
        <taxon>Eukaryota</taxon>
        <taxon>Viridiplantae</taxon>
        <taxon>Streptophyta</taxon>
        <taxon>Embryophyta</taxon>
        <taxon>Tracheophyta</taxon>
        <taxon>Spermatophyta</taxon>
        <taxon>Magnoliopsida</taxon>
        <taxon>eudicotyledons</taxon>
        <taxon>Gunneridae</taxon>
        <taxon>Pentapetalae</taxon>
        <taxon>asterids</taxon>
        <taxon>campanulids</taxon>
        <taxon>Asterales</taxon>
        <taxon>Asteraceae</taxon>
        <taxon>Asteroideae</taxon>
        <taxon>Anthemideae</taxon>
        <taxon>Anthemidinae</taxon>
        <taxon>Tanacetum</taxon>
    </lineage>
</organism>
<dbReference type="GO" id="GO:0016787">
    <property type="term" value="F:hydrolase activity"/>
    <property type="evidence" value="ECO:0007669"/>
    <property type="project" value="UniProtKB-KW"/>
</dbReference>
<dbReference type="PANTHER" id="PTHR37984">
    <property type="entry name" value="PROTEIN CBG26694"/>
    <property type="match status" value="1"/>
</dbReference>
<dbReference type="GO" id="GO:0003964">
    <property type="term" value="F:RNA-directed DNA polymerase activity"/>
    <property type="evidence" value="ECO:0007669"/>
    <property type="project" value="UniProtKB-KW"/>
</dbReference>
<dbReference type="Gene3D" id="3.30.70.270">
    <property type="match status" value="2"/>
</dbReference>
<keyword evidence="2" id="KW-0808">Transferase</keyword>
<keyword evidence="6" id="KW-0378">Hydrolase</keyword>
<dbReference type="Gene3D" id="2.40.70.10">
    <property type="entry name" value="Acid Proteases"/>
    <property type="match status" value="1"/>
</dbReference>
<evidence type="ECO:0000259" key="9">
    <source>
        <dbReference type="PROSITE" id="PS50994"/>
    </source>
</evidence>
<evidence type="ECO:0000313" key="10">
    <source>
        <dbReference type="EMBL" id="GEU51131.1"/>
    </source>
</evidence>
<feature type="compositionally biased region" description="Polar residues" evidence="8">
    <location>
        <begin position="248"/>
        <end position="264"/>
    </location>
</feature>
<keyword evidence="5" id="KW-0255">Endonuclease</keyword>
<sequence length="1149" mass="130695">MKRRPEECYDLIKNMIAHHNDWDTSAQRSESSSSITSSFNPEIVPLKVEMAEINKNIMRVLQVNQQFKSVTPNYETCGGPHSYNDCPATVGQIQNVYAAGAYQGGNSYQPQGASHGPNPPPPYQAPAYEASVHQPPIPQPQVVTTNEFTNFMKTNDAILKNMQTNMTSLTNSSLELKNMCGQFIKMNTTLSLGSRTLPGNTITNPKEDLKGITTRSGTAYQGPTIPTTSFSLLKVVERETEVTKDTVPPTNNGSTKDVQPPAVQTETPTINFEPVVTPIIKPVAAPLSLPELSPTCMTLELVDRSISLSAGVTEDVFVKVGTFHFSADFVVVDFDADPRVPLILMRSFLKTRRDLIDVFEGELTLQVLGFSDVITSGNPTPYYDLIVSTSSLTLTPFGDSDFLLEEVNAFLALDDDPTLPKVDHSYFDPEGDILLLEAFFNDDSSLPPPTQGNYLPQVRKELKIYEAKTDKYLIDEPPEVKLKDLPPHLEYAFLEGDDKLPVIIAKALSVEEKAALIKVLKSHKQAIAWKLSDIKGINPEFCTHKILMKDDFEPAVQHQRRVNPEIYNVIKKEGGFTVVENEENEIILTRLVTGWRVCIDYHKLNEATCKDHLPLPFMDQMLKRLVGNEYYCFLDGFLGYFQIPIDPKDQEKTTFTYPYRTFAYRSMPFGLYNAPGKFQRCMMDVFHDMIEKTMEVFMDDFSIFGNSFKTCLSHLEKMLQRSEDTNLCLNWEKSHFMVKEGIVLEHKISKNEIEVDKSKVDVIAKLPHPTTVKGIRSSFGHVGFNPRFIQDFSKIARPMTRLLEKDTPFFLSKKCVEAIQTLKRKLTEAPILIAPGWDLPFKLMCDASDFAIGVVLGQHQEKHFRHIHYANKTMSEAELNYTMTEKEMLAVVYAFKKFRSYHIMNKSIVYTDHSALKYLFGKKDSKARLLRWVLLLQEFTFKGMSSQQKNKFFKDVKHYFWDDPFLFKICADQVIRRCVHGQEAIDILKACHYGPIGGHHCPNYTAKKVFDSGFYWPTIYRDAQDLVKSCDAYQRQGKISQRDEMPQNSIQVCEIFDVWGIDFMGPFPSSRGNKYILVAIDYLSKWVEAKALPTNDARVVCKFLKSLFARFGTPRAIISDRGTHFYNEQFAKVMLKYGVTHHLPTPYHT</sequence>
<comment type="caution">
    <text evidence="10">The sequence shown here is derived from an EMBL/GenBank/DDBJ whole genome shotgun (WGS) entry which is preliminary data.</text>
</comment>
<evidence type="ECO:0000256" key="1">
    <source>
        <dbReference type="ARBA" id="ARBA00012493"/>
    </source>
</evidence>
<dbReference type="SUPFAM" id="SSF56672">
    <property type="entry name" value="DNA/RNA polymerases"/>
    <property type="match status" value="1"/>
</dbReference>
<dbReference type="InterPro" id="IPR012337">
    <property type="entry name" value="RNaseH-like_sf"/>
</dbReference>
<dbReference type="InterPro" id="IPR041588">
    <property type="entry name" value="Integrase_H2C2"/>
</dbReference>
<accession>A0A6L2KNP7</accession>
<dbReference type="AlphaFoldDB" id="A0A6L2KNP7"/>
<dbReference type="Pfam" id="PF00078">
    <property type="entry name" value="RVT_1"/>
    <property type="match status" value="1"/>
</dbReference>
<name>A0A6L2KNP7_TANCI</name>
<evidence type="ECO:0000256" key="4">
    <source>
        <dbReference type="ARBA" id="ARBA00022722"/>
    </source>
</evidence>
<dbReference type="GO" id="GO:0004519">
    <property type="term" value="F:endonuclease activity"/>
    <property type="evidence" value="ECO:0007669"/>
    <property type="project" value="UniProtKB-KW"/>
</dbReference>
<dbReference type="Pfam" id="PF17921">
    <property type="entry name" value="Integrase_H2C2"/>
    <property type="match status" value="1"/>
</dbReference>
<dbReference type="InterPro" id="IPR050951">
    <property type="entry name" value="Retrovirus_Pol_polyprotein"/>
</dbReference>
<dbReference type="GO" id="GO:0003676">
    <property type="term" value="F:nucleic acid binding"/>
    <property type="evidence" value="ECO:0007669"/>
    <property type="project" value="InterPro"/>
</dbReference>
<keyword evidence="3" id="KW-0548">Nucleotidyltransferase</keyword>
<dbReference type="PROSITE" id="PS50994">
    <property type="entry name" value="INTEGRASE"/>
    <property type="match status" value="1"/>
</dbReference>
<dbReference type="SUPFAM" id="SSF53098">
    <property type="entry name" value="Ribonuclease H-like"/>
    <property type="match status" value="1"/>
</dbReference>
<dbReference type="Pfam" id="PF00665">
    <property type="entry name" value="rve"/>
    <property type="match status" value="1"/>
</dbReference>
<dbReference type="InterPro" id="IPR000477">
    <property type="entry name" value="RT_dom"/>
</dbReference>
<evidence type="ECO:0000256" key="5">
    <source>
        <dbReference type="ARBA" id="ARBA00022759"/>
    </source>
</evidence>
<evidence type="ECO:0000256" key="3">
    <source>
        <dbReference type="ARBA" id="ARBA00022695"/>
    </source>
</evidence>
<keyword evidence="4" id="KW-0540">Nuclease</keyword>
<proteinExistence type="predicted"/>
<dbReference type="Gene3D" id="3.10.10.10">
    <property type="entry name" value="HIV Type 1 Reverse Transcriptase, subunit A, domain 1"/>
    <property type="match status" value="1"/>
</dbReference>
<protein>
    <recommendedName>
        <fullName evidence="1">RNA-directed DNA polymerase</fullName>
        <ecNumber evidence="1">2.7.7.49</ecNumber>
    </recommendedName>
</protein>
<dbReference type="InterPro" id="IPR001584">
    <property type="entry name" value="Integrase_cat-core"/>
</dbReference>
<dbReference type="InterPro" id="IPR043502">
    <property type="entry name" value="DNA/RNA_pol_sf"/>
</dbReference>
<evidence type="ECO:0000256" key="2">
    <source>
        <dbReference type="ARBA" id="ARBA00022679"/>
    </source>
</evidence>
<dbReference type="InterPro" id="IPR021109">
    <property type="entry name" value="Peptidase_aspartic_dom_sf"/>
</dbReference>
<dbReference type="InterPro" id="IPR043128">
    <property type="entry name" value="Rev_trsase/Diguanyl_cyclase"/>
</dbReference>
<evidence type="ECO:0000256" key="8">
    <source>
        <dbReference type="SAM" id="MobiDB-lite"/>
    </source>
</evidence>
<dbReference type="InterPro" id="IPR036397">
    <property type="entry name" value="RNaseH_sf"/>
</dbReference>
<dbReference type="EC" id="2.7.7.49" evidence="1"/>
<evidence type="ECO:0000256" key="7">
    <source>
        <dbReference type="ARBA" id="ARBA00022918"/>
    </source>
</evidence>
<reference evidence="10" key="1">
    <citation type="journal article" date="2019" name="Sci. Rep.">
        <title>Draft genome of Tanacetum cinerariifolium, the natural source of mosquito coil.</title>
        <authorList>
            <person name="Yamashiro T."/>
            <person name="Shiraishi A."/>
            <person name="Satake H."/>
            <person name="Nakayama K."/>
        </authorList>
    </citation>
    <scope>NUCLEOTIDE SEQUENCE</scope>
</reference>